<keyword evidence="2" id="KW-1185">Reference proteome</keyword>
<evidence type="ECO:0000313" key="2">
    <source>
        <dbReference type="Proteomes" id="UP001057452"/>
    </source>
</evidence>
<dbReference type="Proteomes" id="UP001057452">
    <property type="component" value="Chromosome 1"/>
</dbReference>
<comment type="caution">
    <text evidence="1">The sequence shown here is derived from an EMBL/GenBank/DDBJ whole genome shotgun (WGS) entry which is preliminary data.</text>
</comment>
<protein>
    <submittedName>
        <fullName evidence="1">Uncharacterized protein</fullName>
    </submittedName>
</protein>
<dbReference type="EMBL" id="CM043785">
    <property type="protein sequence ID" value="KAI4833413.1"/>
    <property type="molecule type" value="Genomic_DNA"/>
</dbReference>
<gene>
    <name evidence="1" type="ORF">KUCAC02_016317</name>
</gene>
<name>A0ACB9Y1I6_CHAAC</name>
<reference evidence="1" key="1">
    <citation type="submission" date="2022-05" db="EMBL/GenBank/DDBJ databases">
        <title>Chromosome-level genome of Chaenocephalus aceratus.</title>
        <authorList>
            <person name="Park H."/>
        </authorList>
    </citation>
    <scope>NUCLEOTIDE SEQUENCE</scope>
    <source>
        <strain evidence="1">KU_202001</strain>
    </source>
</reference>
<sequence>MGVPFCPFVFISVNRTSPPFFFFFYYYFLLGKLSLLRSGE</sequence>
<accession>A0ACB9Y1I6</accession>
<evidence type="ECO:0000313" key="1">
    <source>
        <dbReference type="EMBL" id="KAI4833413.1"/>
    </source>
</evidence>
<organism evidence="1 2">
    <name type="scientific">Chaenocephalus aceratus</name>
    <name type="common">Blackfin icefish</name>
    <name type="synonym">Chaenichthys aceratus</name>
    <dbReference type="NCBI Taxonomy" id="36190"/>
    <lineage>
        <taxon>Eukaryota</taxon>
        <taxon>Metazoa</taxon>
        <taxon>Chordata</taxon>
        <taxon>Craniata</taxon>
        <taxon>Vertebrata</taxon>
        <taxon>Euteleostomi</taxon>
        <taxon>Actinopterygii</taxon>
        <taxon>Neopterygii</taxon>
        <taxon>Teleostei</taxon>
        <taxon>Neoteleostei</taxon>
        <taxon>Acanthomorphata</taxon>
        <taxon>Eupercaria</taxon>
        <taxon>Perciformes</taxon>
        <taxon>Notothenioidei</taxon>
        <taxon>Channichthyidae</taxon>
        <taxon>Chaenocephalus</taxon>
    </lineage>
</organism>
<proteinExistence type="predicted"/>